<evidence type="ECO:0000256" key="2">
    <source>
        <dbReference type="SAM" id="MobiDB-lite"/>
    </source>
</evidence>
<sequence>MEQLLKQTRLKFSGVGREKAEGTSNIRDRKIPTQKTQSFKGDKRSQSWLQRQFTRQTSRSDGYSGGEDELAAAVAAATFAVNNLDEGFFTPNSSPMSAGPESTLTKAKSKRHNGSTQLETGEESLKSADRKIPITGPAQTVQRRSTFAEKLLESTEDAREGAPPPPKPSPSIKKASSSADKQFKKVNSMKPEISSPPMPELEPLPTITPVRPPPPPELKTSQSPAIPGGESKADAWIRQESSRIKERYDSLNATIVSWEIEKKKKARRKLDVTESEVERKRSKALQTFRAEMERIGQIAAGARAKAEERQRNEELKAREKANKIRTTGKPPTTCFCC</sequence>
<feature type="compositionally biased region" description="Basic and acidic residues" evidence="2">
    <location>
        <begin position="146"/>
        <end position="160"/>
    </location>
</feature>
<dbReference type="AlphaFoldDB" id="A0A8B8MST3"/>
<dbReference type="Proteomes" id="UP000827889">
    <property type="component" value="Chromosome 6"/>
</dbReference>
<evidence type="ECO:0000313" key="5">
    <source>
        <dbReference type="RefSeq" id="XP_030513133.1"/>
    </source>
</evidence>
<name>A0A8B8MST3_9MYRT</name>
<comment type="similarity">
    <text evidence="1">Belongs to the remorin family.</text>
</comment>
<feature type="compositionally biased region" description="Basic and acidic residues" evidence="2">
    <location>
        <begin position="16"/>
        <end position="31"/>
    </location>
</feature>
<organism evidence="4 5">
    <name type="scientific">Rhodamnia argentea</name>
    <dbReference type="NCBI Taxonomy" id="178133"/>
    <lineage>
        <taxon>Eukaryota</taxon>
        <taxon>Viridiplantae</taxon>
        <taxon>Streptophyta</taxon>
        <taxon>Embryophyta</taxon>
        <taxon>Tracheophyta</taxon>
        <taxon>Spermatophyta</taxon>
        <taxon>Magnoliopsida</taxon>
        <taxon>eudicotyledons</taxon>
        <taxon>Gunneridae</taxon>
        <taxon>Pentapetalae</taxon>
        <taxon>rosids</taxon>
        <taxon>malvids</taxon>
        <taxon>Myrtales</taxon>
        <taxon>Myrtaceae</taxon>
        <taxon>Myrtoideae</taxon>
        <taxon>Myrteae</taxon>
        <taxon>Australasian group</taxon>
        <taxon>Rhodamnia</taxon>
    </lineage>
</organism>
<evidence type="ECO:0000256" key="1">
    <source>
        <dbReference type="ARBA" id="ARBA00005711"/>
    </source>
</evidence>
<proteinExistence type="inferred from homology"/>
<evidence type="ECO:0000259" key="3">
    <source>
        <dbReference type="Pfam" id="PF03763"/>
    </source>
</evidence>
<feature type="compositionally biased region" description="Polar residues" evidence="2">
    <location>
        <begin position="90"/>
        <end position="106"/>
    </location>
</feature>
<accession>A0A8B8MST3</accession>
<dbReference type="PANTHER" id="PTHR31471:SF51">
    <property type="entry name" value="REMORIN FAMILY PROTEIN"/>
    <property type="match status" value="1"/>
</dbReference>
<feature type="region of interest" description="Disordered" evidence="2">
    <location>
        <begin position="300"/>
        <end position="325"/>
    </location>
</feature>
<protein>
    <submittedName>
        <fullName evidence="5">Remorin 1.4</fullName>
    </submittedName>
</protein>
<dbReference type="OrthoDB" id="1879425at2759"/>
<feature type="domain" description="Remorin C-terminal" evidence="3">
    <location>
        <begin position="230"/>
        <end position="332"/>
    </location>
</feature>
<reference evidence="5" key="1">
    <citation type="submission" date="2025-08" db="UniProtKB">
        <authorList>
            <consortium name="RefSeq"/>
        </authorList>
    </citation>
    <scope>IDENTIFICATION</scope>
    <source>
        <tissue evidence="5">Leaf</tissue>
    </source>
</reference>
<dbReference type="InterPro" id="IPR005516">
    <property type="entry name" value="Remorin_C"/>
</dbReference>
<dbReference type="RefSeq" id="XP_030513133.1">
    <property type="nucleotide sequence ID" value="XM_030657273.2"/>
</dbReference>
<evidence type="ECO:0000313" key="4">
    <source>
        <dbReference type="Proteomes" id="UP000827889"/>
    </source>
</evidence>
<feature type="region of interest" description="Disordered" evidence="2">
    <location>
        <begin position="1"/>
        <end position="67"/>
    </location>
</feature>
<gene>
    <name evidence="5" type="primary">LOC115727104</name>
</gene>
<dbReference type="KEGG" id="rarg:115727104"/>
<feature type="compositionally biased region" description="Polar residues" evidence="2">
    <location>
        <begin position="46"/>
        <end position="61"/>
    </location>
</feature>
<dbReference type="GeneID" id="115727104"/>
<feature type="compositionally biased region" description="Basic and acidic residues" evidence="2">
    <location>
        <begin position="123"/>
        <end position="132"/>
    </location>
</feature>
<feature type="region of interest" description="Disordered" evidence="2">
    <location>
        <begin position="85"/>
        <end position="234"/>
    </location>
</feature>
<dbReference type="PANTHER" id="PTHR31471">
    <property type="entry name" value="OS02G0116800 PROTEIN"/>
    <property type="match status" value="1"/>
</dbReference>
<keyword evidence="4" id="KW-1185">Reference proteome</keyword>
<feature type="compositionally biased region" description="Basic and acidic residues" evidence="2">
    <location>
        <begin position="304"/>
        <end position="322"/>
    </location>
</feature>
<feature type="compositionally biased region" description="Low complexity" evidence="2">
    <location>
        <begin position="170"/>
        <end position="179"/>
    </location>
</feature>
<dbReference type="Pfam" id="PF03763">
    <property type="entry name" value="Remorin_C"/>
    <property type="match status" value="1"/>
</dbReference>